<feature type="transmembrane region" description="Helical" evidence="7">
    <location>
        <begin position="335"/>
        <end position="357"/>
    </location>
</feature>
<dbReference type="Pfam" id="PF03176">
    <property type="entry name" value="MMPL"/>
    <property type="match status" value="2"/>
</dbReference>
<dbReference type="InterPro" id="IPR050545">
    <property type="entry name" value="Mycobact_MmpL"/>
</dbReference>
<feature type="transmembrane region" description="Helical" evidence="7">
    <location>
        <begin position="201"/>
        <end position="219"/>
    </location>
</feature>
<feature type="transmembrane region" description="Helical" evidence="7">
    <location>
        <begin position="665"/>
        <end position="683"/>
    </location>
</feature>
<evidence type="ECO:0000256" key="5">
    <source>
        <dbReference type="ARBA" id="ARBA00022989"/>
    </source>
</evidence>
<dbReference type="Gene3D" id="1.20.1640.10">
    <property type="entry name" value="Multidrug efflux transporter AcrB transmembrane domain"/>
    <property type="match status" value="2"/>
</dbReference>
<evidence type="ECO:0000256" key="4">
    <source>
        <dbReference type="ARBA" id="ARBA00022692"/>
    </source>
</evidence>
<comment type="subcellular location">
    <subcellularLocation>
        <location evidence="1">Cell membrane</location>
        <topology evidence="1">Multi-pass membrane protein</topology>
    </subcellularLocation>
</comment>
<keyword evidence="4 7" id="KW-0812">Transmembrane</keyword>
<feature type="transmembrane region" description="Helical" evidence="7">
    <location>
        <begin position="298"/>
        <end position="323"/>
    </location>
</feature>
<feature type="transmembrane region" description="Helical" evidence="7">
    <location>
        <begin position="690"/>
        <end position="712"/>
    </location>
</feature>
<feature type="transmembrane region" description="Helical" evidence="7">
    <location>
        <begin position="20"/>
        <end position="39"/>
    </location>
</feature>
<dbReference type="PROSITE" id="PS50156">
    <property type="entry name" value="SSD"/>
    <property type="match status" value="2"/>
</dbReference>
<feature type="transmembrane region" description="Helical" evidence="7">
    <location>
        <begin position="563"/>
        <end position="580"/>
    </location>
</feature>
<feature type="transmembrane region" description="Helical" evidence="7">
    <location>
        <begin position="225"/>
        <end position="246"/>
    </location>
</feature>
<keyword evidence="10" id="KW-1185">Reference proteome</keyword>
<reference evidence="9 10" key="1">
    <citation type="submission" date="2023-03" db="EMBL/GenBank/DDBJ databases">
        <title>Bacillus Genome Sequencing.</title>
        <authorList>
            <person name="Dunlap C."/>
        </authorList>
    </citation>
    <scope>NUCLEOTIDE SEQUENCE [LARGE SCALE GENOMIC DNA]</scope>
    <source>
        <strain evidence="9 10">B-23453</strain>
    </source>
</reference>
<proteinExistence type="inferred from homology"/>
<comment type="caution">
    <text evidence="9">The sequence shown here is derived from an EMBL/GenBank/DDBJ whole genome shotgun (WGS) entry which is preliminary data.</text>
</comment>
<evidence type="ECO:0000256" key="3">
    <source>
        <dbReference type="ARBA" id="ARBA00022475"/>
    </source>
</evidence>
<name>A0ABU6MJV1_9BACI</name>
<evidence type="ECO:0000256" key="1">
    <source>
        <dbReference type="ARBA" id="ARBA00004651"/>
    </source>
</evidence>
<feature type="domain" description="SSD" evidence="8">
    <location>
        <begin position="243"/>
        <end position="356"/>
    </location>
</feature>
<feature type="transmembrane region" description="Helical" evidence="7">
    <location>
        <begin position="405"/>
        <end position="423"/>
    </location>
</feature>
<evidence type="ECO:0000313" key="9">
    <source>
        <dbReference type="EMBL" id="MED1204652.1"/>
    </source>
</evidence>
<organism evidence="9 10">
    <name type="scientific">Heyndrickxia acidicola</name>
    <dbReference type="NCBI Taxonomy" id="209389"/>
    <lineage>
        <taxon>Bacteria</taxon>
        <taxon>Bacillati</taxon>
        <taxon>Bacillota</taxon>
        <taxon>Bacilli</taxon>
        <taxon>Bacillales</taxon>
        <taxon>Bacillaceae</taxon>
        <taxon>Heyndrickxia</taxon>
    </lineage>
</organism>
<feature type="transmembrane region" description="Helical" evidence="7">
    <location>
        <begin position="258"/>
        <end position="278"/>
    </location>
</feature>
<dbReference type="PANTHER" id="PTHR33406:SF6">
    <property type="entry name" value="MEMBRANE PROTEIN YDGH-RELATED"/>
    <property type="match status" value="1"/>
</dbReference>
<gene>
    <name evidence="9" type="ORF">P4T90_16520</name>
</gene>
<dbReference type="InterPro" id="IPR004869">
    <property type="entry name" value="MMPL_dom"/>
</dbReference>
<feature type="domain" description="SSD" evidence="8">
    <location>
        <begin position="590"/>
        <end position="718"/>
    </location>
</feature>
<dbReference type="EMBL" id="JARMAB010000025">
    <property type="protein sequence ID" value="MED1204652.1"/>
    <property type="molecule type" value="Genomic_DNA"/>
</dbReference>
<dbReference type="RefSeq" id="WP_066268253.1">
    <property type="nucleotide sequence ID" value="NZ_JARMAB010000025.1"/>
</dbReference>
<comment type="similarity">
    <text evidence="2">Belongs to the resistance-nodulation-cell division (RND) (TC 2.A.6) family. MmpL subfamily.</text>
</comment>
<sequence length="744" mass="81005">MKSFLLSMIHAVTGKKGKWITLAVWILLTGVLSAVFPSVQKMTDDSAANLPKSDMSVQAQKIADKYFPNNAGTPLLVVWYRSGGLEDQDYKLVSKMYQKLEDQPLKAQNFIPPFAKIPSQALKAQASKDGTSLVTPVFMKKNASTKQLDSDLKKLQNQIENEGSSKAIFDKKLSSSGLHVRFTGPVGIATDATALFSKADVTLLISTVLLVLILLILLYRSPILAIVPLIGVGFAYGVTGPILGMLAKQGIITIDSQAVSIMTVLLFGAGTDYCLFLVSKYRECLLEEKNPTKALQQAIQHSGGAIMVSAITVVVSLCTLLLAQFGSYQRFATPFSLVILIMGIAALTLLPALLSIFGRISFFPFIPRTEEMTRELEMRKGKKIKRREAHGKISKRLGVFVTNKPWTVIVISVIVLGVLAAFVPRIQYTQNLISSFPKDMPSREGFDLMAKHFSPGELAPVQVIANTEGKNPDLKKALSGLSFVDSVSNPAVSTKNKQYISLNVNLKDDPYDNKSVKDIPKIQNKVKAALNDAGVKPEGHYWIGGETSNLYDTENATDRDFKVIVPVVTLIIAALLLVYLRSIVAMVYLIATVALSYLSALGAGWLLIHYGIGISAIQGLIPLYAFVFLVALGEDYNIFMISSIWKNRNAQPHKLAIANGVTQTSSVITSAGLILAGTFAVLATLPIQVLLQFGLVTAIGVLLDTFVVRPLLVPAITTVLGRYAFWPGKLWNKQDEIQAAADRE</sequence>
<dbReference type="PANTHER" id="PTHR33406">
    <property type="entry name" value="MEMBRANE PROTEIN MJ1562-RELATED"/>
    <property type="match status" value="1"/>
</dbReference>
<keyword evidence="6 7" id="KW-0472">Membrane</keyword>
<evidence type="ECO:0000256" key="7">
    <source>
        <dbReference type="SAM" id="Phobius"/>
    </source>
</evidence>
<evidence type="ECO:0000256" key="2">
    <source>
        <dbReference type="ARBA" id="ARBA00010157"/>
    </source>
</evidence>
<evidence type="ECO:0000259" key="8">
    <source>
        <dbReference type="PROSITE" id="PS50156"/>
    </source>
</evidence>
<evidence type="ECO:0000256" key="6">
    <source>
        <dbReference type="ARBA" id="ARBA00023136"/>
    </source>
</evidence>
<feature type="transmembrane region" description="Helical" evidence="7">
    <location>
        <begin position="586"/>
        <end position="608"/>
    </location>
</feature>
<keyword evidence="3" id="KW-1003">Cell membrane</keyword>
<accession>A0ABU6MJV1</accession>
<keyword evidence="5 7" id="KW-1133">Transmembrane helix</keyword>
<dbReference type="SUPFAM" id="SSF82866">
    <property type="entry name" value="Multidrug efflux transporter AcrB transmembrane domain"/>
    <property type="match status" value="2"/>
</dbReference>
<feature type="transmembrane region" description="Helical" evidence="7">
    <location>
        <begin position="620"/>
        <end position="645"/>
    </location>
</feature>
<dbReference type="InterPro" id="IPR000731">
    <property type="entry name" value="SSD"/>
</dbReference>
<dbReference type="Proteomes" id="UP001341444">
    <property type="component" value="Unassembled WGS sequence"/>
</dbReference>
<evidence type="ECO:0000313" key="10">
    <source>
        <dbReference type="Proteomes" id="UP001341444"/>
    </source>
</evidence>
<protein>
    <submittedName>
        <fullName evidence="9">MMPL family transporter</fullName>
    </submittedName>
</protein>